<dbReference type="Proteomes" id="UP000195402">
    <property type="component" value="Unassembled WGS sequence"/>
</dbReference>
<dbReference type="EMBL" id="MVGT01004524">
    <property type="protein sequence ID" value="OUZ99259.1"/>
    <property type="molecule type" value="Genomic_DNA"/>
</dbReference>
<dbReference type="PANTHER" id="PTHR46371">
    <property type="entry name" value="OS04G0464100 PROTEIN"/>
    <property type="match status" value="1"/>
</dbReference>
<dbReference type="InterPro" id="IPR044296">
    <property type="entry name" value="HIPP46"/>
</dbReference>
<evidence type="ECO:0000313" key="1">
    <source>
        <dbReference type="EMBL" id="OUZ99259.1"/>
    </source>
</evidence>
<name>A0A200PM37_MACCD</name>
<dbReference type="InParanoid" id="A0A200PM37"/>
<protein>
    <recommendedName>
        <fullName evidence="3">Heavy metal-associated domain</fullName>
    </recommendedName>
</protein>
<accession>A0A200PM37</accession>
<sequence>MKVSLNNDPKLRSKAMKIAVGVPGVISVGFQGEDKNQIVVTGDGIDSVNLTNLIRKGVGFTELVSVSKVDGKDSNSEKDKETKVFAYPLGVPAPFYAYEYRDIGRDNSNCIIM</sequence>
<dbReference type="AlphaFoldDB" id="A0A200PM37"/>
<dbReference type="OrthoDB" id="692882at2759"/>
<reference evidence="1 2" key="1">
    <citation type="journal article" date="2017" name="Mol. Plant">
        <title>The Genome of Medicinal Plant Macleaya cordata Provides New Insights into Benzylisoquinoline Alkaloids Metabolism.</title>
        <authorList>
            <person name="Liu X."/>
            <person name="Liu Y."/>
            <person name="Huang P."/>
            <person name="Ma Y."/>
            <person name="Qing Z."/>
            <person name="Tang Q."/>
            <person name="Cao H."/>
            <person name="Cheng P."/>
            <person name="Zheng Y."/>
            <person name="Yuan Z."/>
            <person name="Zhou Y."/>
            <person name="Liu J."/>
            <person name="Tang Z."/>
            <person name="Zhuo Y."/>
            <person name="Zhang Y."/>
            <person name="Yu L."/>
            <person name="Huang J."/>
            <person name="Yang P."/>
            <person name="Peng Q."/>
            <person name="Zhang J."/>
            <person name="Jiang W."/>
            <person name="Zhang Z."/>
            <person name="Lin K."/>
            <person name="Ro D.K."/>
            <person name="Chen X."/>
            <person name="Xiong X."/>
            <person name="Shang Y."/>
            <person name="Huang S."/>
            <person name="Zeng J."/>
        </authorList>
    </citation>
    <scope>NUCLEOTIDE SEQUENCE [LARGE SCALE GENOMIC DNA]</scope>
    <source>
        <strain evidence="2">cv. BLH2017</strain>
        <tissue evidence="1">Root</tissue>
    </source>
</reference>
<evidence type="ECO:0008006" key="3">
    <source>
        <dbReference type="Google" id="ProtNLM"/>
    </source>
</evidence>
<evidence type="ECO:0000313" key="2">
    <source>
        <dbReference type="Proteomes" id="UP000195402"/>
    </source>
</evidence>
<dbReference type="OMA" id="YPSYEYV"/>
<dbReference type="STRING" id="56857.A0A200PM37"/>
<proteinExistence type="predicted"/>
<keyword evidence="2" id="KW-1185">Reference proteome</keyword>
<dbReference type="Gene3D" id="3.30.70.100">
    <property type="match status" value="1"/>
</dbReference>
<gene>
    <name evidence="1" type="ORF">BVC80_8769g25</name>
</gene>
<organism evidence="1 2">
    <name type="scientific">Macleaya cordata</name>
    <name type="common">Five-seeded plume-poppy</name>
    <name type="synonym">Bocconia cordata</name>
    <dbReference type="NCBI Taxonomy" id="56857"/>
    <lineage>
        <taxon>Eukaryota</taxon>
        <taxon>Viridiplantae</taxon>
        <taxon>Streptophyta</taxon>
        <taxon>Embryophyta</taxon>
        <taxon>Tracheophyta</taxon>
        <taxon>Spermatophyta</taxon>
        <taxon>Magnoliopsida</taxon>
        <taxon>Ranunculales</taxon>
        <taxon>Papaveraceae</taxon>
        <taxon>Papaveroideae</taxon>
        <taxon>Macleaya</taxon>
    </lineage>
</organism>
<comment type="caution">
    <text evidence="1">The sequence shown here is derived from an EMBL/GenBank/DDBJ whole genome shotgun (WGS) entry which is preliminary data.</text>
</comment>